<evidence type="ECO:0008006" key="3">
    <source>
        <dbReference type="Google" id="ProtNLM"/>
    </source>
</evidence>
<reference evidence="1 2" key="1">
    <citation type="submission" date="2021-06" db="EMBL/GenBank/DDBJ databases">
        <authorList>
            <person name="Sun Q."/>
            <person name="Li D."/>
        </authorList>
    </citation>
    <scope>NUCLEOTIDE SEQUENCE [LARGE SCALE GENOMIC DNA]</scope>
    <source>
        <strain evidence="1 2">MSJ-5</strain>
    </source>
</reference>
<evidence type="ECO:0000313" key="1">
    <source>
        <dbReference type="EMBL" id="MBU5675885.1"/>
    </source>
</evidence>
<dbReference type="InterPro" id="IPR010916">
    <property type="entry name" value="TonB_box_CS"/>
</dbReference>
<dbReference type="EMBL" id="JAHLQK010000002">
    <property type="protein sequence ID" value="MBU5675885.1"/>
    <property type="molecule type" value="Genomic_DNA"/>
</dbReference>
<sequence length="395" mass="45122">MKKTKKILLVSVVAVILVGGMLAYGANGKDNTVVVLGSQKAEIDSELAIKSMDNVKFFEGCHWLKDGKILGIKDQPGDDESQSNGKLCIYNPEDKSFEEMVTANEKEWIGVGALSEDQKSVFYGVWLNSDSDVYDYYVLDLESKTTTKLVEKVTRSSNLENNQVIVASGMKVYRCDFKGNVEEISLPKELIDKLSDFSSFSFEDYLETYYNYEVVEGERRKLIESDYNYGKEHNAIRSVFQKGHKLILCSANATYFTYDMDEKTYKVGREGLKRWVGGKERTKIEWNKNGNATLWKINGNGEEVKIIEEGKPYLSVTESPDESKAVYYFDENGKRTSADSVYVYDLNTDEKIKIFPEVTGHAYWNNSSKEFFMTSNKWDEDKIRYNVTSIVKLND</sequence>
<gene>
    <name evidence="1" type="ORF">KQI88_05610</name>
</gene>
<dbReference type="PROSITE" id="PS00430">
    <property type="entry name" value="TONB_DEPENDENT_REC_1"/>
    <property type="match status" value="1"/>
</dbReference>
<dbReference type="RefSeq" id="WP_216415377.1">
    <property type="nucleotide sequence ID" value="NZ_JAHLQK010000002.1"/>
</dbReference>
<dbReference type="Proteomes" id="UP000779508">
    <property type="component" value="Unassembled WGS sequence"/>
</dbReference>
<comment type="caution">
    <text evidence="1">The sequence shown here is derived from an EMBL/GenBank/DDBJ whole genome shotgun (WGS) entry which is preliminary data.</text>
</comment>
<name>A0ABS6G398_9FIRM</name>
<evidence type="ECO:0000313" key="2">
    <source>
        <dbReference type="Proteomes" id="UP000779508"/>
    </source>
</evidence>
<organism evidence="1 2">
    <name type="scientific">Alkaliphilus flagellatus</name>
    <dbReference type="NCBI Taxonomy" id="2841507"/>
    <lineage>
        <taxon>Bacteria</taxon>
        <taxon>Bacillati</taxon>
        <taxon>Bacillota</taxon>
        <taxon>Clostridia</taxon>
        <taxon>Peptostreptococcales</taxon>
        <taxon>Natronincolaceae</taxon>
        <taxon>Alkaliphilus</taxon>
    </lineage>
</organism>
<keyword evidence="2" id="KW-1185">Reference proteome</keyword>
<proteinExistence type="predicted"/>
<protein>
    <recommendedName>
        <fullName evidence="3">WD40-like Beta Propeller Repeat</fullName>
    </recommendedName>
</protein>
<accession>A0ABS6G398</accession>